<organism evidence="3 4">
    <name type="scientific">Pristionchus entomophagus</name>
    <dbReference type="NCBI Taxonomy" id="358040"/>
    <lineage>
        <taxon>Eukaryota</taxon>
        <taxon>Metazoa</taxon>
        <taxon>Ecdysozoa</taxon>
        <taxon>Nematoda</taxon>
        <taxon>Chromadorea</taxon>
        <taxon>Rhabditida</taxon>
        <taxon>Rhabditina</taxon>
        <taxon>Diplogasteromorpha</taxon>
        <taxon>Diplogasteroidea</taxon>
        <taxon>Neodiplogasteridae</taxon>
        <taxon>Pristionchus</taxon>
    </lineage>
</organism>
<dbReference type="EMBL" id="BTSX01000001">
    <property type="protein sequence ID" value="GMS78943.1"/>
    <property type="molecule type" value="Genomic_DNA"/>
</dbReference>
<dbReference type="AlphaFoldDB" id="A0AAV5SE45"/>
<dbReference type="EMBL" id="BTSX01000001">
    <property type="protein sequence ID" value="GMS78941.1"/>
    <property type="molecule type" value="Genomic_DNA"/>
</dbReference>
<keyword evidence="1" id="KW-0812">Transmembrane</keyword>
<evidence type="ECO:0000313" key="2">
    <source>
        <dbReference type="EMBL" id="GMS78941.1"/>
    </source>
</evidence>
<keyword evidence="1" id="KW-1133">Transmembrane helix</keyword>
<reference evidence="3" key="1">
    <citation type="submission" date="2023-10" db="EMBL/GenBank/DDBJ databases">
        <title>Genome assembly of Pristionchus species.</title>
        <authorList>
            <person name="Yoshida K."/>
            <person name="Sommer R.J."/>
        </authorList>
    </citation>
    <scope>NUCLEOTIDE SEQUENCE</scope>
    <source>
        <strain evidence="3">RS0144</strain>
    </source>
</reference>
<comment type="caution">
    <text evidence="3">The sequence shown here is derived from an EMBL/GenBank/DDBJ whole genome shotgun (WGS) entry which is preliminary data.</text>
</comment>
<protein>
    <submittedName>
        <fullName evidence="3">Uncharacterized protein</fullName>
    </submittedName>
</protein>
<dbReference type="Proteomes" id="UP001432027">
    <property type="component" value="Unassembled WGS sequence"/>
</dbReference>
<keyword evidence="1" id="KW-0472">Membrane</keyword>
<feature type="non-terminal residue" evidence="3">
    <location>
        <position position="1"/>
    </location>
</feature>
<evidence type="ECO:0000313" key="4">
    <source>
        <dbReference type="Proteomes" id="UP001432027"/>
    </source>
</evidence>
<evidence type="ECO:0000256" key="1">
    <source>
        <dbReference type="SAM" id="Phobius"/>
    </source>
</evidence>
<feature type="transmembrane region" description="Helical" evidence="1">
    <location>
        <begin position="16"/>
        <end position="35"/>
    </location>
</feature>
<gene>
    <name evidence="2" type="ORF">PENTCL1PPCAC_1116</name>
    <name evidence="3" type="ORF">PENTCL1PPCAC_1118</name>
</gene>
<sequence length="64" mass="7488">QMSLPWYYLERPARLGLLRAFYISCSLAYPIYFGLNYEKFIPDRAAVLAGERRKLEGDLLSSRK</sequence>
<keyword evidence="4" id="KW-1185">Reference proteome</keyword>
<accession>A0AAV5SE45</accession>
<proteinExistence type="predicted"/>
<evidence type="ECO:0000313" key="3">
    <source>
        <dbReference type="EMBL" id="GMS78943.1"/>
    </source>
</evidence>
<name>A0AAV5SE45_9BILA</name>